<accession>A0A0D0BJI9</accession>
<gene>
    <name evidence="2" type="ORF">GYMLUDRAFT_130580</name>
</gene>
<feature type="non-terminal residue" evidence="2">
    <location>
        <position position="1"/>
    </location>
</feature>
<keyword evidence="3" id="KW-1185">Reference proteome</keyword>
<dbReference type="AlphaFoldDB" id="A0A0D0BJI9"/>
<evidence type="ECO:0000313" key="3">
    <source>
        <dbReference type="Proteomes" id="UP000053593"/>
    </source>
</evidence>
<dbReference type="InterPro" id="IPR036047">
    <property type="entry name" value="F-box-like_dom_sf"/>
</dbReference>
<feature type="domain" description="F-box" evidence="1">
    <location>
        <begin position="52"/>
        <end position="108"/>
    </location>
</feature>
<sequence>STISQTLLNTKKDIADYKLEIRSLQIHISEMRTRRTQLKVYKASLKSLLSPIRRLPNELLYRIFGLTYSTNHLVSRDHQILALAISSVCTRWRQLALSSPDLWSSMDIY</sequence>
<dbReference type="InterPro" id="IPR001810">
    <property type="entry name" value="F-box_dom"/>
</dbReference>
<dbReference type="Proteomes" id="UP000053593">
    <property type="component" value="Unassembled WGS sequence"/>
</dbReference>
<name>A0A0D0BJI9_9AGAR</name>
<dbReference type="HOGENOM" id="CLU_018544_3_1_1"/>
<dbReference type="OrthoDB" id="3266451at2759"/>
<organism evidence="2 3">
    <name type="scientific">Collybiopsis luxurians FD-317 M1</name>
    <dbReference type="NCBI Taxonomy" id="944289"/>
    <lineage>
        <taxon>Eukaryota</taxon>
        <taxon>Fungi</taxon>
        <taxon>Dikarya</taxon>
        <taxon>Basidiomycota</taxon>
        <taxon>Agaricomycotina</taxon>
        <taxon>Agaricomycetes</taxon>
        <taxon>Agaricomycetidae</taxon>
        <taxon>Agaricales</taxon>
        <taxon>Marasmiineae</taxon>
        <taxon>Omphalotaceae</taxon>
        <taxon>Collybiopsis</taxon>
        <taxon>Collybiopsis luxurians</taxon>
    </lineage>
</organism>
<reference evidence="2 3" key="1">
    <citation type="submission" date="2014-04" db="EMBL/GenBank/DDBJ databases">
        <title>Evolutionary Origins and Diversification of the Mycorrhizal Mutualists.</title>
        <authorList>
            <consortium name="DOE Joint Genome Institute"/>
            <consortium name="Mycorrhizal Genomics Consortium"/>
            <person name="Kohler A."/>
            <person name="Kuo A."/>
            <person name="Nagy L.G."/>
            <person name="Floudas D."/>
            <person name="Copeland A."/>
            <person name="Barry K.W."/>
            <person name="Cichocki N."/>
            <person name="Veneault-Fourrey C."/>
            <person name="LaButti K."/>
            <person name="Lindquist E.A."/>
            <person name="Lipzen A."/>
            <person name="Lundell T."/>
            <person name="Morin E."/>
            <person name="Murat C."/>
            <person name="Riley R."/>
            <person name="Ohm R."/>
            <person name="Sun H."/>
            <person name="Tunlid A."/>
            <person name="Henrissat B."/>
            <person name="Grigoriev I.V."/>
            <person name="Hibbett D.S."/>
            <person name="Martin F."/>
        </authorList>
    </citation>
    <scope>NUCLEOTIDE SEQUENCE [LARGE SCALE GENOMIC DNA]</scope>
    <source>
        <strain evidence="2 3">FD-317 M1</strain>
    </source>
</reference>
<protein>
    <recommendedName>
        <fullName evidence="1">F-box domain-containing protein</fullName>
    </recommendedName>
</protein>
<dbReference type="SUPFAM" id="SSF81383">
    <property type="entry name" value="F-box domain"/>
    <property type="match status" value="1"/>
</dbReference>
<dbReference type="EMBL" id="KN834811">
    <property type="protein sequence ID" value="KIK54896.1"/>
    <property type="molecule type" value="Genomic_DNA"/>
</dbReference>
<feature type="non-terminal residue" evidence="2">
    <location>
        <position position="109"/>
    </location>
</feature>
<dbReference type="Gene3D" id="1.20.1280.50">
    <property type="match status" value="1"/>
</dbReference>
<evidence type="ECO:0000313" key="2">
    <source>
        <dbReference type="EMBL" id="KIK54896.1"/>
    </source>
</evidence>
<evidence type="ECO:0000259" key="1">
    <source>
        <dbReference type="Pfam" id="PF12937"/>
    </source>
</evidence>
<dbReference type="Pfam" id="PF12937">
    <property type="entry name" value="F-box-like"/>
    <property type="match status" value="1"/>
</dbReference>
<proteinExistence type="predicted"/>